<dbReference type="PANTHER" id="PTHR44196">
    <property type="entry name" value="DEHYDROGENASE/REDUCTASE SDR FAMILY MEMBER 7B"/>
    <property type="match status" value="1"/>
</dbReference>
<keyword evidence="2" id="KW-0560">Oxidoreductase</keyword>
<sequence length="257" mass="27299">MPAQCRLILITGATGAIGGALARRYAAEGSALILHGRQTEVLASLANECSRLGAKDVSLSSAVLTNPDELGTWLDSLPEVPDIALLCAGMNTGIETPDDLEDETSSGTLLDINLRVPMRMTRLLAPRMQARGSGQLVYLSSLAAWFGLPVTPSYSASKAGIKAYGEAMRGVLAPHGVGVTVVMPGYVDSAMARAMPGPKPFQWTPERAARAIQRAIEHNQARLSFPIPLNIGTWCLALLPAPISHRLVKWFGYGVPS</sequence>
<dbReference type="EMBL" id="CP038437">
    <property type="protein sequence ID" value="QEM80307.1"/>
    <property type="molecule type" value="Genomic_DNA"/>
</dbReference>
<dbReference type="SUPFAM" id="SSF51735">
    <property type="entry name" value="NAD(P)-binding Rossmann-fold domains"/>
    <property type="match status" value="1"/>
</dbReference>
<evidence type="ECO:0000313" key="4">
    <source>
        <dbReference type="Proteomes" id="UP000324285"/>
    </source>
</evidence>
<dbReference type="Gene3D" id="3.40.50.720">
    <property type="entry name" value="NAD(P)-binding Rossmann-like Domain"/>
    <property type="match status" value="1"/>
</dbReference>
<name>A0A5C1NE00_9GAMM</name>
<dbReference type="GO" id="GO:0016491">
    <property type="term" value="F:oxidoreductase activity"/>
    <property type="evidence" value="ECO:0007669"/>
    <property type="project" value="UniProtKB-KW"/>
</dbReference>
<dbReference type="OrthoDB" id="335726at2"/>
<evidence type="ECO:0000256" key="1">
    <source>
        <dbReference type="ARBA" id="ARBA00006484"/>
    </source>
</evidence>
<protein>
    <submittedName>
        <fullName evidence="3">SDR family NAD(P)-dependent oxidoreductase</fullName>
    </submittedName>
</protein>
<dbReference type="KEGG" id="hbh:E4T21_01080"/>
<dbReference type="PANTHER" id="PTHR44196:SF1">
    <property type="entry name" value="DEHYDROGENASE_REDUCTASE SDR FAMILY MEMBER 7B"/>
    <property type="match status" value="1"/>
</dbReference>
<comment type="similarity">
    <text evidence="1">Belongs to the short-chain dehydrogenases/reductases (SDR) family.</text>
</comment>
<organism evidence="3 4">
    <name type="scientific">Halomonas binhaiensis</name>
    <dbReference type="NCBI Taxonomy" id="2562282"/>
    <lineage>
        <taxon>Bacteria</taxon>
        <taxon>Pseudomonadati</taxon>
        <taxon>Pseudomonadota</taxon>
        <taxon>Gammaproteobacteria</taxon>
        <taxon>Oceanospirillales</taxon>
        <taxon>Halomonadaceae</taxon>
        <taxon>Halomonas</taxon>
    </lineage>
</organism>
<dbReference type="RefSeq" id="WP_149282755.1">
    <property type="nucleotide sequence ID" value="NZ_CP038437.2"/>
</dbReference>
<dbReference type="InterPro" id="IPR020904">
    <property type="entry name" value="Sc_DH/Rdtase_CS"/>
</dbReference>
<reference evidence="3" key="1">
    <citation type="submission" date="2021-02" db="EMBL/GenBank/DDBJ databases">
        <title>Strain Y2R2, a novel species of the genus Halomonas.</title>
        <authorList>
            <person name="Huang H."/>
        </authorList>
    </citation>
    <scope>NUCLEOTIDE SEQUENCE</scope>
    <source>
        <strain evidence="3">Y2R2</strain>
    </source>
</reference>
<accession>A0A5C1NE00</accession>
<evidence type="ECO:0000256" key="2">
    <source>
        <dbReference type="ARBA" id="ARBA00023002"/>
    </source>
</evidence>
<dbReference type="GO" id="GO:0016020">
    <property type="term" value="C:membrane"/>
    <property type="evidence" value="ECO:0007669"/>
    <property type="project" value="TreeGrafter"/>
</dbReference>
<dbReference type="InterPro" id="IPR002347">
    <property type="entry name" value="SDR_fam"/>
</dbReference>
<evidence type="ECO:0000313" key="3">
    <source>
        <dbReference type="EMBL" id="QEM80307.1"/>
    </source>
</evidence>
<gene>
    <name evidence="3" type="ORF">E4T21_01080</name>
</gene>
<dbReference type="Proteomes" id="UP000324285">
    <property type="component" value="Chromosome"/>
</dbReference>
<keyword evidence="4" id="KW-1185">Reference proteome</keyword>
<proteinExistence type="inferred from homology"/>
<dbReference type="InterPro" id="IPR036291">
    <property type="entry name" value="NAD(P)-bd_dom_sf"/>
</dbReference>
<dbReference type="PROSITE" id="PS00061">
    <property type="entry name" value="ADH_SHORT"/>
    <property type="match status" value="1"/>
</dbReference>
<dbReference type="AlphaFoldDB" id="A0A5C1NE00"/>
<dbReference type="PRINTS" id="PR00081">
    <property type="entry name" value="GDHRDH"/>
</dbReference>
<dbReference type="Pfam" id="PF00106">
    <property type="entry name" value="adh_short"/>
    <property type="match status" value="1"/>
</dbReference>